<evidence type="ECO:0000313" key="2">
    <source>
        <dbReference type="Proteomes" id="UP000663845"/>
    </source>
</evidence>
<comment type="caution">
    <text evidence="1">The sequence shown here is derived from an EMBL/GenBank/DDBJ whole genome shotgun (WGS) entry which is preliminary data.</text>
</comment>
<organism evidence="1 2">
    <name type="scientific">Adineta steineri</name>
    <dbReference type="NCBI Taxonomy" id="433720"/>
    <lineage>
        <taxon>Eukaryota</taxon>
        <taxon>Metazoa</taxon>
        <taxon>Spiralia</taxon>
        <taxon>Gnathifera</taxon>
        <taxon>Rotifera</taxon>
        <taxon>Eurotatoria</taxon>
        <taxon>Bdelloidea</taxon>
        <taxon>Adinetida</taxon>
        <taxon>Adinetidae</taxon>
        <taxon>Adineta</taxon>
    </lineage>
</organism>
<reference evidence="1" key="1">
    <citation type="submission" date="2021-02" db="EMBL/GenBank/DDBJ databases">
        <authorList>
            <person name="Nowell W R."/>
        </authorList>
    </citation>
    <scope>NUCLEOTIDE SEQUENCE</scope>
</reference>
<dbReference type="AlphaFoldDB" id="A0A815X4L9"/>
<protein>
    <submittedName>
        <fullName evidence="1">Uncharacterized protein</fullName>
    </submittedName>
</protein>
<sequence length="42" mass="5125">LYQPKHRGPSTNFDSDLERRAFIYQRWLKEQPPKQEPKKVIV</sequence>
<name>A0A815X4L9_9BILA</name>
<gene>
    <name evidence="1" type="ORF">JYZ213_LOCUS46226</name>
</gene>
<feature type="non-terminal residue" evidence="1">
    <location>
        <position position="1"/>
    </location>
</feature>
<dbReference type="Proteomes" id="UP000663845">
    <property type="component" value="Unassembled WGS sequence"/>
</dbReference>
<dbReference type="EMBL" id="CAJNOG010005280">
    <property type="protein sequence ID" value="CAF1549667.1"/>
    <property type="molecule type" value="Genomic_DNA"/>
</dbReference>
<accession>A0A815X4L9</accession>
<proteinExistence type="predicted"/>
<evidence type="ECO:0000313" key="1">
    <source>
        <dbReference type="EMBL" id="CAF1549667.1"/>
    </source>
</evidence>